<accession>A0A1R1JKP4</accession>
<dbReference type="EMBL" id="MJMN01000063">
    <property type="protein sequence ID" value="OMG76770.1"/>
    <property type="molecule type" value="Genomic_DNA"/>
</dbReference>
<evidence type="ECO:0000313" key="2">
    <source>
        <dbReference type="EMBL" id="OMG76770.1"/>
    </source>
</evidence>
<sequence>MAHNSLFDIAQAAAQYTHAHFHSDDTQQPAQWAAPVDDHHQVGMARNAYDGSVVLTAWRHAFNDAPSFDDPQGEALLRRGFDTRLGAGLIGGISPELGPSLSIALYSPCDAQALHDIADALLRELDRLERPLAHDTSSASALPRGPQGDARQAEHDLARLARACGLDALPIGARQFDLLFDDLPGRITLHPSNRLLLADFFLHDAAALQGALRRAVIKSALLINQNALRGHAYVVGLDSRQFITATGRIALTSLDDDTWSRWLQYQVAQASDTRALVRNLALEDAQIAYGTAAAVAGTTTPGALA</sequence>
<name>A0A1R1JKP4_ALCXX</name>
<dbReference type="Proteomes" id="UP000187251">
    <property type="component" value="Unassembled WGS sequence"/>
</dbReference>
<dbReference type="Gene3D" id="3.30.1460.10">
    <property type="match status" value="1"/>
</dbReference>
<dbReference type="RefSeq" id="WP_076416002.1">
    <property type="nucleotide sequence ID" value="NZ_AP028040.1"/>
</dbReference>
<dbReference type="AlphaFoldDB" id="A0A1R1JKP4"/>
<organism evidence="2 3">
    <name type="scientific">Alcaligenes xylosoxydans xylosoxydans</name>
    <name type="common">Achromobacter xylosoxidans</name>
    <dbReference type="NCBI Taxonomy" id="85698"/>
    <lineage>
        <taxon>Bacteria</taxon>
        <taxon>Pseudomonadati</taxon>
        <taxon>Pseudomonadota</taxon>
        <taxon>Betaproteobacteria</taxon>
        <taxon>Burkholderiales</taxon>
        <taxon>Alcaligenaceae</taxon>
        <taxon>Achromobacter</taxon>
    </lineage>
</organism>
<evidence type="ECO:0000256" key="1">
    <source>
        <dbReference type="SAM" id="MobiDB-lite"/>
    </source>
</evidence>
<proteinExistence type="predicted"/>
<feature type="region of interest" description="Disordered" evidence="1">
    <location>
        <begin position="133"/>
        <end position="153"/>
    </location>
</feature>
<protein>
    <submittedName>
        <fullName evidence="2">Uncharacterized protein</fullName>
    </submittedName>
</protein>
<dbReference type="OrthoDB" id="8667046at2"/>
<evidence type="ECO:0000313" key="3">
    <source>
        <dbReference type="Proteomes" id="UP000187251"/>
    </source>
</evidence>
<reference evidence="2 3" key="1">
    <citation type="submission" date="2016-09" db="EMBL/GenBank/DDBJ databases">
        <title>Phylogenomics of Achromobacter.</title>
        <authorList>
            <person name="Jeukens J."/>
            <person name="Freschi L."/>
            <person name="Vincent A.T."/>
            <person name="Emond-Rheault J.-G."/>
            <person name="Kukavica-Ibrulj I."/>
            <person name="Charette S.J."/>
            <person name="Levesque R.C."/>
        </authorList>
    </citation>
    <scope>NUCLEOTIDE SEQUENCE [LARGE SCALE GENOMIC DNA]</scope>
    <source>
        <strain evidence="2 3">AUS488</strain>
    </source>
</reference>
<comment type="caution">
    <text evidence="2">The sequence shown here is derived from an EMBL/GenBank/DDBJ whole genome shotgun (WGS) entry which is preliminary data.</text>
</comment>
<gene>
    <name evidence="2" type="ORF">BIZ92_17075</name>
</gene>